<dbReference type="Pfam" id="PF03140">
    <property type="entry name" value="DUF247"/>
    <property type="match status" value="1"/>
</dbReference>
<keyword evidence="1" id="KW-1133">Transmembrane helix</keyword>
<dbReference type="EMBL" id="KK198761">
    <property type="protein sequence ID" value="KCW54886.1"/>
    <property type="molecule type" value="Genomic_DNA"/>
</dbReference>
<evidence type="ECO:0000313" key="2">
    <source>
        <dbReference type="EMBL" id="KCW54886.1"/>
    </source>
</evidence>
<name>A0A059AMH2_EUCGR</name>
<dbReference type="AlphaFoldDB" id="A0A059AMH2"/>
<sequence>MAAIHDKELFLGWYLITLKLRETVESRLPKKSTYGGEIVPDYERRPPKSEWVVSIEEKLEQGRQDHVPSSWAKLSIYRFPHYLKNGEDKAWVPQIVSLGPYHHGEEHLRHMDRHKWRCLHHILERSNQKIDLYLDSVKKVERTARACYEGTISMSRDEFVEMMVLDSCFVIELFRGFTEGFEKLGYPRNDPVFSMRRLILEIQRDMIMLENQIPLFILNRLLRLQLSDPNQKGCVAKLAIQFFDPLMPTQTIRPSHKRLKFNPLYNHDTLHYLEGFRRSLLHLGPKRSKTKQWPQSREKLTFCLTKLWEAGIKIRLSYPNSFWDIQFEQGILKISRLEIHEGTWSLFLNLIAFEQSHFDCENHITSYVIFMHNLISSPEDVQYLCRCGIIEHCLGSNAEVVDLFNRLCQGVAFDIKNSYLYDLSKKVDRYCLVKWLSLRAALAQKWNAWRAILKNKYFDNPWSIISFIAAVVLLVLTFIQSLYAVYSYNRSRS</sequence>
<keyword evidence="1" id="KW-0812">Transmembrane</keyword>
<gene>
    <name evidence="2" type="ORF">EUGRSUZ_I00851</name>
</gene>
<dbReference type="PANTHER" id="PTHR31170:SF25">
    <property type="entry name" value="BNAA09G04570D PROTEIN"/>
    <property type="match status" value="1"/>
</dbReference>
<dbReference type="InterPro" id="IPR004158">
    <property type="entry name" value="DUF247_pln"/>
</dbReference>
<proteinExistence type="predicted"/>
<dbReference type="InParanoid" id="A0A059AMH2"/>
<feature type="transmembrane region" description="Helical" evidence="1">
    <location>
        <begin position="462"/>
        <end position="486"/>
    </location>
</feature>
<accession>A0A059AMH2</accession>
<dbReference type="STRING" id="71139.A0A059AMH2"/>
<organism evidence="2">
    <name type="scientific">Eucalyptus grandis</name>
    <name type="common">Flooded gum</name>
    <dbReference type="NCBI Taxonomy" id="71139"/>
    <lineage>
        <taxon>Eukaryota</taxon>
        <taxon>Viridiplantae</taxon>
        <taxon>Streptophyta</taxon>
        <taxon>Embryophyta</taxon>
        <taxon>Tracheophyta</taxon>
        <taxon>Spermatophyta</taxon>
        <taxon>Magnoliopsida</taxon>
        <taxon>eudicotyledons</taxon>
        <taxon>Gunneridae</taxon>
        <taxon>Pentapetalae</taxon>
        <taxon>rosids</taxon>
        <taxon>malvids</taxon>
        <taxon>Myrtales</taxon>
        <taxon>Myrtaceae</taxon>
        <taxon>Myrtoideae</taxon>
        <taxon>Eucalypteae</taxon>
        <taxon>Eucalyptus</taxon>
    </lineage>
</organism>
<dbReference type="PANTHER" id="PTHR31170">
    <property type="entry name" value="BNAC04G53230D PROTEIN"/>
    <property type="match status" value="1"/>
</dbReference>
<dbReference type="eggNOG" id="ENOG502QPVJ">
    <property type="taxonomic scope" value="Eukaryota"/>
</dbReference>
<protein>
    <submittedName>
        <fullName evidence="2">Uncharacterized protein</fullName>
    </submittedName>
</protein>
<evidence type="ECO:0000256" key="1">
    <source>
        <dbReference type="SAM" id="Phobius"/>
    </source>
</evidence>
<dbReference type="OrthoDB" id="1674863at2759"/>
<reference evidence="2" key="1">
    <citation type="submission" date="2013-07" db="EMBL/GenBank/DDBJ databases">
        <title>The genome of Eucalyptus grandis.</title>
        <authorList>
            <person name="Schmutz J."/>
            <person name="Hayes R."/>
            <person name="Myburg A."/>
            <person name="Tuskan G."/>
            <person name="Grattapaglia D."/>
            <person name="Rokhsar D.S."/>
        </authorList>
    </citation>
    <scope>NUCLEOTIDE SEQUENCE</scope>
    <source>
        <tissue evidence="2">Leaf extractions</tissue>
    </source>
</reference>
<keyword evidence="1" id="KW-0472">Membrane</keyword>
<dbReference type="Gramene" id="KCW54886">
    <property type="protein sequence ID" value="KCW54886"/>
    <property type="gene ID" value="EUGRSUZ_I00851"/>
</dbReference>